<sequence length="48" mass="5735">MGQVISSFETRTTTWKKQFISYISKNHFIILVYARAKWIEIKDGKKEL</sequence>
<name>M6URV3_9LEPT</name>
<dbReference type="Proteomes" id="UP000012160">
    <property type="component" value="Unassembled WGS sequence"/>
</dbReference>
<accession>M6URV3</accession>
<proteinExistence type="predicted"/>
<comment type="caution">
    <text evidence="1">The sequence shown here is derived from an EMBL/GenBank/DDBJ whole genome shotgun (WGS) entry which is preliminary data.</text>
</comment>
<protein>
    <submittedName>
        <fullName evidence="1">Uncharacterized protein</fullName>
    </submittedName>
</protein>
<dbReference type="EMBL" id="AHOQ02000048">
    <property type="protein sequence ID" value="EMO43784.1"/>
    <property type="molecule type" value="Genomic_DNA"/>
</dbReference>
<reference evidence="1 2" key="1">
    <citation type="submission" date="2013-01" db="EMBL/GenBank/DDBJ databases">
        <authorList>
            <person name="Harkins D.M."/>
            <person name="Durkin A.S."/>
            <person name="Brinkac L.M."/>
            <person name="Haft D.H."/>
            <person name="Selengut J.D."/>
            <person name="Sanka R."/>
            <person name="DePew J."/>
            <person name="Purushe J."/>
            <person name="Matthias M.A."/>
            <person name="Vinetz J.M."/>
            <person name="Sutton G.G."/>
            <person name="Nierman W.C."/>
            <person name="Fouts D.E."/>
        </authorList>
    </citation>
    <scope>NUCLEOTIDE SEQUENCE [LARGE SCALE GENOMIC DNA]</scope>
    <source>
        <strain evidence="1 2">ZUN179</strain>
    </source>
</reference>
<organism evidence="1 2">
    <name type="scientific">Leptospira santarosai str. ZUN179</name>
    <dbReference type="NCBI Taxonomy" id="1049985"/>
    <lineage>
        <taxon>Bacteria</taxon>
        <taxon>Pseudomonadati</taxon>
        <taxon>Spirochaetota</taxon>
        <taxon>Spirochaetia</taxon>
        <taxon>Leptospirales</taxon>
        <taxon>Leptospiraceae</taxon>
        <taxon>Leptospira</taxon>
    </lineage>
</organism>
<gene>
    <name evidence="1" type="ORF">LEP1GSC187_0504</name>
</gene>
<evidence type="ECO:0000313" key="1">
    <source>
        <dbReference type="EMBL" id="EMO43784.1"/>
    </source>
</evidence>
<evidence type="ECO:0000313" key="2">
    <source>
        <dbReference type="Proteomes" id="UP000012160"/>
    </source>
</evidence>
<dbReference type="AlphaFoldDB" id="M6URV3"/>